<dbReference type="Gene3D" id="2.60.40.10">
    <property type="entry name" value="Immunoglobulins"/>
    <property type="match status" value="1"/>
</dbReference>
<dbReference type="InterPro" id="IPR013783">
    <property type="entry name" value="Ig-like_fold"/>
</dbReference>
<organism evidence="9 10">
    <name type="scientific">Candidatus Magasanikbacteria bacterium CG_4_9_14_0_2_um_filter_42_11</name>
    <dbReference type="NCBI Taxonomy" id="1974643"/>
    <lineage>
        <taxon>Bacteria</taxon>
        <taxon>Candidatus Magasanikiibacteriota</taxon>
    </lineage>
</organism>
<keyword evidence="5" id="KW-0812">Transmembrane</keyword>
<evidence type="ECO:0000259" key="8">
    <source>
        <dbReference type="Pfam" id="PF17210"/>
    </source>
</evidence>
<accession>A0A2M8F9G2</accession>
<feature type="domain" description="SbsA Ig-like" evidence="7">
    <location>
        <begin position="43"/>
        <end position="160"/>
    </location>
</feature>
<evidence type="ECO:0000313" key="9">
    <source>
        <dbReference type="EMBL" id="PJC52373.1"/>
    </source>
</evidence>
<gene>
    <name evidence="9" type="ORF">CO030_03220</name>
</gene>
<dbReference type="EMBL" id="PFRH01000103">
    <property type="protein sequence ID" value="PJC52373.1"/>
    <property type="molecule type" value="Genomic_DNA"/>
</dbReference>
<dbReference type="InterPro" id="IPR014755">
    <property type="entry name" value="Cu-Rt/internalin_Ig-like"/>
</dbReference>
<dbReference type="Pfam" id="PF01471">
    <property type="entry name" value="PG_binding_1"/>
    <property type="match status" value="1"/>
</dbReference>
<evidence type="ECO:0000313" key="10">
    <source>
        <dbReference type="Proteomes" id="UP000231456"/>
    </source>
</evidence>
<protein>
    <submittedName>
        <fullName evidence="9">Uncharacterized protein</fullName>
    </submittedName>
</protein>
<feature type="domain" description="Peptidoglycan binding-like" evidence="6">
    <location>
        <begin position="2074"/>
        <end position="2131"/>
    </location>
</feature>
<dbReference type="GO" id="GO:0030246">
    <property type="term" value="F:carbohydrate binding"/>
    <property type="evidence" value="ECO:0007669"/>
    <property type="project" value="InterPro"/>
</dbReference>
<sequence length="2133" mass="221082">MNYIKNLFSKEHMSRSALMMIVSGFVGITLSLGAMLFVYSAGDTTPPIVMGGIPNATTGLPVSAFVDVSFSEILAPTITTDSIILQANIGNTQFGAPAGANLCLSASLVGTPSSTIICEHMSDNIPLATSTWYTLTITTSTVQDLSFNYLVDIVTTTFQTGSFDIDNNTTPPFVQNSVPQPGDFNFAINGNLLVTFPGGDQGNMATSGVGSVTSTGNVRLETVVNNVPSGTNICESGGCTLTWNSTNHILKIDPASNLTANADYVLIIKKETTNVAGVPLQGGMQDVLRFFHTSSGGADVNPPSIIGMNPANGDLGVQLNLSAVVVHFSKEMDQSTLNSTNIQFFLDTSANDILDGGETAIASSSYQYDAMQKTLFIGQQQLLATGEKYCVRFVDSLVKDSLGNNLSTGSDVYKCFTSSVDAYSATSPTLQSVDADNFMAWIQYDQPVSFATAVAKANYTLLCGDNQLNTSAMTFVYRSEANAVEIQGHGCTTGSVLTVTVTGIKDSSGTATIVANGTTNVGKVSVLDSTATGGFIGGFDKPDFNNKDFASFGENPERCAPNAMIAGKSSRWMCEFSVPASLTTGATLIMTIPSGFNIAGSSLISGTNSFLNADLNGPGPGVTTIDTMVTSSVANTITLTLRHTGTAMNTNDHLRFELGGIVNTSVAGSNSASIVIKDANGVKQGQTISTAPFTIGAGGARSLSGKMCKGSSSGGACGGDTGVAGVKVFIDSPQSGHQETTTDGDGLYNFTNLSDGQYNVGIFVDPSLGSFGGGNNFQSVSIAGADAANIDFKKADVSLTGKTLTVNITGPASTDLDIFCSAPNKSDFSAPVMKSLTTNGDGIGSGELKLNANTTYQCGVGPHIPFDSITSGGPPPVPDFTFMPPAPKMVSVTSTPLSTSFALITASNQVIGKVVASDGTTGIANVFVDARPVGCFDSGTGALKDCNGGFAKSKSDGTFVLNVTEGTYILSACAPGMPCSGEIEVTVKADTSNVGTDNNATADVFANGTLLTGVGQTIKMSKSDITIAGQVQDENGTAMQYAFVHAQRGTGSSCDAFTSTGGDTGSPTDAQGNYTLYVSAGTWRVEAFAGAYGQVNCSIVTVTSASLTGQNIKAMTADYGTISGTVTKNGSVVQGANVNCFGSTGGNNTMTGSDGSYSMKMKTGTYSCDGFIPGAGSLTRVSSVVVSGQTSATDLSMGNPGIISIDLGSTITNAFCDARNSTGFGNGTGQNDNGVYTINVPAGDYTVRCGNPDVGEVGTTSTTMLAGGENNITFSAPTLYQVSGRVTDGSANLQGASITLTDKSNGRIVFKQSDASINSNANVTVSVPAGTYSVTASKSGYVDSESPQTLTVSASGSFTTRSLTKASAVVAITVVSNGNNYTGNAKVVATKSDGKVVTADVDKTNTSTANVSLSLTNGTWSIRAFADNGKTVADATNVTVTNDSTASPSTLSLDLTTDIGSGFTSTQLKPQQQSMVPSNGGLFKDNNIGSNFELNIPSGALSTSDATAGTIETKQNPTLAIDTPGKEFIGNSAIDITPTNSSGQKISDISSAATIKIPFDVTDIPSGVTESSLQCGTWNEAAGEWEMLPSSVDTENNIITCQTTHFSTFGVLAATSGGEATPAASPSQGSSGGGSSYQSIPTLPIKPEAVQSLKVDAAYEINQATSLKLGSVTHTVTVLSADASSTTVVIASTPVTTTLALNVPQNIDTNADSFDDLMVTYTGLDDAGMVKLEIVTLGDETETQGPVSINAGQYNTNTTTVTLFLQTTNAVQMMLSNTPTFIGGTYVPYESTSTWTLSLGNGVKTVYVRLKSSLQGTVDISDTITLVGQEFEQKSVETSVSVSCSLTIGSAYKTADSRAVYYVTAPFDGGDTCTKRVFAKSSIFFTYFNSWNDVSVVSSDTLQAVADDSLGFMPWGPKFDPKYGALVKSVNDPKVYLLIEGKKRWIDSEAAFTNLGYLWNWIEDVHQDLINAVPSGDDIAKDTGYPSGLLVKYAGNSNVYMLAPSKTQSGTLVKRHIKDMQTFNAFGYRWDRIVTIPKTTTFAEGEELVNTTEPAAEQTTGYTFASNLSLGSFGKEVTQLQLKLKALGYLAEDIDATGYYGAAITEAVQKFQTAKGISSLGIVGPKTRSALNE</sequence>
<evidence type="ECO:0000259" key="7">
    <source>
        <dbReference type="Pfam" id="PF13205"/>
    </source>
</evidence>
<dbReference type="InterPro" id="IPR033764">
    <property type="entry name" value="Sdr_B"/>
</dbReference>
<evidence type="ECO:0000256" key="2">
    <source>
        <dbReference type="ARBA" id="ARBA00022525"/>
    </source>
</evidence>
<evidence type="ECO:0000256" key="4">
    <source>
        <dbReference type="SAM" id="MobiDB-lite"/>
    </source>
</evidence>
<comment type="subcellular location">
    <subcellularLocation>
        <location evidence="1">Secreted</location>
    </subcellularLocation>
</comment>
<evidence type="ECO:0000256" key="1">
    <source>
        <dbReference type="ARBA" id="ARBA00004613"/>
    </source>
</evidence>
<dbReference type="Proteomes" id="UP000231456">
    <property type="component" value="Unassembled WGS sequence"/>
</dbReference>
<feature type="region of interest" description="Disordered" evidence="4">
    <location>
        <begin position="1617"/>
        <end position="1640"/>
    </location>
</feature>
<dbReference type="InterPro" id="IPR036366">
    <property type="entry name" value="PGBDSf"/>
</dbReference>
<keyword evidence="2" id="KW-0964">Secreted</keyword>
<dbReference type="InterPro" id="IPR032812">
    <property type="entry name" value="SbsA_Ig"/>
</dbReference>
<evidence type="ECO:0000256" key="3">
    <source>
        <dbReference type="ARBA" id="ARBA00022729"/>
    </source>
</evidence>
<dbReference type="SUPFAM" id="SSF117074">
    <property type="entry name" value="Hypothetical protein PA1324"/>
    <property type="match status" value="1"/>
</dbReference>
<dbReference type="Pfam" id="PF13205">
    <property type="entry name" value="Big_5"/>
    <property type="match status" value="2"/>
</dbReference>
<name>A0A2M8F9G2_9BACT</name>
<dbReference type="Gene3D" id="2.60.40.1120">
    <property type="entry name" value="Carboxypeptidase-like, regulatory domain"/>
    <property type="match status" value="3"/>
</dbReference>
<dbReference type="InterPro" id="IPR013784">
    <property type="entry name" value="Carb-bd-like_fold"/>
</dbReference>
<dbReference type="InterPro" id="IPR036365">
    <property type="entry name" value="PGBD-like_sf"/>
</dbReference>
<reference evidence="10" key="1">
    <citation type="submission" date="2017-09" db="EMBL/GenBank/DDBJ databases">
        <title>Depth-based differentiation of microbial function through sediment-hosted aquifers and enrichment of novel symbionts in the deep terrestrial subsurface.</title>
        <authorList>
            <person name="Probst A.J."/>
            <person name="Ladd B."/>
            <person name="Jarett J.K."/>
            <person name="Geller-Mcgrath D.E."/>
            <person name="Sieber C.M.K."/>
            <person name="Emerson J.B."/>
            <person name="Anantharaman K."/>
            <person name="Thomas B.C."/>
            <person name="Malmstrom R."/>
            <person name="Stieglmeier M."/>
            <person name="Klingl A."/>
            <person name="Woyke T."/>
            <person name="Ryan C.M."/>
            <person name="Banfield J.F."/>
        </authorList>
    </citation>
    <scope>NUCLEOTIDE SEQUENCE [LARGE SCALE GENOMIC DNA]</scope>
</reference>
<dbReference type="SUPFAM" id="SSF47090">
    <property type="entry name" value="PGBD-like"/>
    <property type="match status" value="1"/>
</dbReference>
<dbReference type="InterPro" id="IPR008969">
    <property type="entry name" value="CarboxyPept-like_regulatory"/>
</dbReference>
<keyword evidence="3" id="KW-0732">Signal</keyword>
<feature type="transmembrane region" description="Helical" evidence="5">
    <location>
        <begin position="21"/>
        <end position="41"/>
    </location>
</feature>
<dbReference type="GO" id="GO:0005576">
    <property type="term" value="C:extracellular region"/>
    <property type="evidence" value="ECO:0007669"/>
    <property type="project" value="UniProtKB-SubCell"/>
</dbReference>
<feature type="domain" description="SbsA Ig-like" evidence="7">
    <location>
        <begin position="299"/>
        <end position="411"/>
    </location>
</feature>
<comment type="caution">
    <text evidence="9">The sequence shown here is derived from an EMBL/GenBank/DDBJ whole genome shotgun (WGS) entry which is preliminary data.</text>
</comment>
<evidence type="ECO:0000259" key="6">
    <source>
        <dbReference type="Pfam" id="PF01471"/>
    </source>
</evidence>
<feature type="domain" description="SD-repeat containing protein B" evidence="8">
    <location>
        <begin position="719"/>
        <end position="766"/>
    </location>
</feature>
<keyword evidence="5" id="KW-0472">Membrane</keyword>
<dbReference type="InterPro" id="IPR002477">
    <property type="entry name" value="Peptidoglycan-bd-like"/>
</dbReference>
<evidence type="ECO:0000256" key="5">
    <source>
        <dbReference type="SAM" id="Phobius"/>
    </source>
</evidence>
<dbReference type="SUPFAM" id="SSF49464">
    <property type="entry name" value="Carboxypeptidase regulatory domain-like"/>
    <property type="match status" value="1"/>
</dbReference>
<dbReference type="Pfam" id="PF17210">
    <property type="entry name" value="SdrD_B"/>
    <property type="match status" value="1"/>
</dbReference>
<proteinExistence type="predicted"/>
<dbReference type="Gene3D" id="2.60.40.1220">
    <property type="match status" value="1"/>
</dbReference>
<dbReference type="Gene3D" id="1.10.101.10">
    <property type="entry name" value="PGBD-like superfamily/PGBD"/>
    <property type="match status" value="1"/>
</dbReference>
<keyword evidence="5" id="KW-1133">Transmembrane helix</keyword>
<dbReference type="SUPFAM" id="SSF49452">
    <property type="entry name" value="Starch-binding domain-like"/>
    <property type="match status" value="1"/>
</dbReference>